<gene>
    <name evidence="4" type="ORF">AB6724_17715</name>
</gene>
<dbReference type="Gene3D" id="3.90.470.20">
    <property type="entry name" value="4'-phosphopantetheinyl transferase domain"/>
    <property type="match status" value="1"/>
</dbReference>
<comment type="similarity">
    <text evidence="1">Belongs to the P-Pant transferase superfamily. Gsp/Sfp/HetI/AcpT family.</text>
</comment>
<dbReference type="RefSeq" id="WP_369339853.1">
    <property type="nucleotide sequence ID" value="NZ_JBFYGN010000024.1"/>
</dbReference>
<accession>A0ABV3ZZU9</accession>
<evidence type="ECO:0000313" key="4">
    <source>
        <dbReference type="EMBL" id="MEX8194674.1"/>
    </source>
</evidence>
<dbReference type="EMBL" id="JBFYGN010000024">
    <property type="protein sequence ID" value="MEX8194674.1"/>
    <property type="molecule type" value="Genomic_DNA"/>
</dbReference>
<keyword evidence="2 4" id="KW-0808">Transferase</keyword>
<protein>
    <submittedName>
        <fullName evidence="4">4'-phosphopantetheinyl transferase superfamily protein</fullName>
    </submittedName>
</protein>
<dbReference type="InterPro" id="IPR037143">
    <property type="entry name" value="4-PPantetheinyl_Trfase_dom_sf"/>
</dbReference>
<dbReference type="PANTHER" id="PTHR12215:SF10">
    <property type="entry name" value="L-AMINOADIPATE-SEMIALDEHYDE DEHYDROGENASE-PHOSPHOPANTETHEINYL TRANSFERASE"/>
    <property type="match status" value="1"/>
</dbReference>
<keyword evidence="5" id="KW-1185">Reference proteome</keyword>
<name>A0ABV3ZZU9_9BURK</name>
<dbReference type="Pfam" id="PF01648">
    <property type="entry name" value="ACPS"/>
    <property type="match status" value="1"/>
</dbReference>
<dbReference type="GO" id="GO:0016740">
    <property type="term" value="F:transferase activity"/>
    <property type="evidence" value="ECO:0007669"/>
    <property type="project" value="UniProtKB-KW"/>
</dbReference>
<feature type="domain" description="4'-phosphopantetheinyl transferase" evidence="3">
    <location>
        <begin position="137"/>
        <end position="217"/>
    </location>
</feature>
<comment type="caution">
    <text evidence="4">The sequence shown here is derived from an EMBL/GenBank/DDBJ whole genome shotgun (WGS) entry which is preliminary data.</text>
</comment>
<dbReference type="InterPro" id="IPR008278">
    <property type="entry name" value="4-PPantetheinyl_Trfase_dom"/>
</dbReference>
<reference evidence="4 5" key="1">
    <citation type="journal article" date="2013" name="Int. J. Syst. Evol. Microbiol.">
        <title>Comamonas guangdongensis sp. nov., isolated from subterranean forest sediment, and emended description of the genus Comamonas.</title>
        <authorList>
            <person name="Zhang J."/>
            <person name="Wang Y."/>
            <person name="Zhou S."/>
            <person name="Wu C."/>
            <person name="He J."/>
            <person name="Li F."/>
        </authorList>
    </citation>
    <scope>NUCLEOTIDE SEQUENCE [LARGE SCALE GENOMIC DNA]</scope>
    <source>
        <strain evidence="4 5">CCTCC AB2011133</strain>
    </source>
</reference>
<evidence type="ECO:0000256" key="2">
    <source>
        <dbReference type="ARBA" id="ARBA00022679"/>
    </source>
</evidence>
<evidence type="ECO:0000256" key="1">
    <source>
        <dbReference type="ARBA" id="ARBA00010990"/>
    </source>
</evidence>
<organism evidence="4 5">
    <name type="scientific">Comamonas guangdongensis</name>
    <dbReference type="NCBI Taxonomy" id="510515"/>
    <lineage>
        <taxon>Bacteria</taxon>
        <taxon>Pseudomonadati</taxon>
        <taxon>Pseudomonadota</taxon>
        <taxon>Betaproteobacteria</taxon>
        <taxon>Burkholderiales</taxon>
        <taxon>Comamonadaceae</taxon>
        <taxon>Comamonas</taxon>
    </lineage>
</organism>
<dbReference type="InterPro" id="IPR050559">
    <property type="entry name" value="P-Pant_transferase_sf"/>
</dbReference>
<evidence type="ECO:0000259" key="3">
    <source>
        <dbReference type="Pfam" id="PF01648"/>
    </source>
</evidence>
<sequence length="282" mass="31517">MPCRQHHGGRGTQRNLCPRSRVSVTVPWGLLLTTQETIAAQAQESFPRWLSDSERRRLAGLHTPARQSLFVSCRYALRLLLAQEKATVSEWSLGSAAERAPWVERCSVAEEARAALLPRLSLSHSGTWLACAKAPIPVGVDLEIQACSRKRDVPALAALVCAPAEQEWLLAQPADVQQQCFLQLWCLKEAYFKCLGTGVDFEKIRQLTWHYGTSRTEPRAACDEKVALTAYGRLWQAYTGTGEYLCLALCALEPLPELMPRQAMVAPELKWLGDAEWRLYVA</sequence>
<dbReference type="SUPFAM" id="SSF56214">
    <property type="entry name" value="4'-phosphopantetheinyl transferase"/>
    <property type="match status" value="2"/>
</dbReference>
<dbReference type="Proteomes" id="UP001561046">
    <property type="component" value="Unassembled WGS sequence"/>
</dbReference>
<evidence type="ECO:0000313" key="5">
    <source>
        <dbReference type="Proteomes" id="UP001561046"/>
    </source>
</evidence>
<proteinExistence type="inferred from homology"/>
<dbReference type="PANTHER" id="PTHR12215">
    <property type="entry name" value="PHOSPHOPANTETHEINE TRANSFERASE"/>
    <property type="match status" value="1"/>
</dbReference>